<dbReference type="EMBL" id="KN880556">
    <property type="protein sequence ID" value="KIY66384.1"/>
    <property type="molecule type" value="Genomic_DNA"/>
</dbReference>
<name>A0A0D7B881_9AGAR</name>
<reference evidence="1 2" key="1">
    <citation type="journal article" date="2015" name="Fungal Genet. Biol.">
        <title>Evolution of novel wood decay mechanisms in Agaricales revealed by the genome sequences of Fistulina hepatica and Cylindrobasidium torrendii.</title>
        <authorList>
            <person name="Floudas D."/>
            <person name="Held B.W."/>
            <person name="Riley R."/>
            <person name="Nagy L.G."/>
            <person name="Koehler G."/>
            <person name="Ransdell A.S."/>
            <person name="Younus H."/>
            <person name="Chow J."/>
            <person name="Chiniquy J."/>
            <person name="Lipzen A."/>
            <person name="Tritt A."/>
            <person name="Sun H."/>
            <person name="Haridas S."/>
            <person name="LaButti K."/>
            <person name="Ohm R.A."/>
            <person name="Kues U."/>
            <person name="Blanchette R.A."/>
            <person name="Grigoriev I.V."/>
            <person name="Minto R.E."/>
            <person name="Hibbett D.S."/>
        </authorList>
    </citation>
    <scope>NUCLEOTIDE SEQUENCE [LARGE SCALE GENOMIC DNA]</scope>
    <source>
        <strain evidence="1 2">FP15055 ss-10</strain>
    </source>
</reference>
<sequence length="363" mass="40018">MPAPWGWINPTRTDVDVEFSYPYIGISNQFVFTLAGDDQAYLLVDSTGSDGLVHTQHVLEGSCVDTCTSEMSNRECYESVSGDYESVSGGQGCHKWTWYAQVIGCTLHTSQNTLTILQDGTVAPTDRNKNDGPREHPWGSFKWEDPTASTDIIAKEFLNMMVPHGCNPNAANPYEEPYFRHHDLLMSGLLGAGIANTHESLNRSTSLQDLEDMLEQMTASYLWNVLQSCPSDPAYPYTTGYRQCQSDWTDLPKGGILNSVSLTRTETRARLEVVRWKAVVAFAANMGLLVLACSLLGIRTDRKVGEPTSDARFVDQVALMKDSTLPNVVAENGAGVVESASIRLRYTSRTTGDGQKIDVHTET</sequence>
<organism evidence="1 2">
    <name type="scientific">Cylindrobasidium torrendii FP15055 ss-10</name>
    <dbReference type="NCBI Taxonomy" id="1314674"/>
    <lineage>
        <taxon>Eukaryota</taxon>
        <taxon>Fungi</taxon>
        <taxon>Dikarya</taxon>
        <taxon>Basidiomycota</taxon>
        <taxon>Agaricomycotina</taxon>
        <taxon>Agaricomycetes</taxon>
        <taxon>Agaricomycetidae</taxon>
        <taxon>Agaricales</taxon>
        <taxon>Marasmiineae</taxon>
        <taxon>Physalacriaceae</taxon>
        <taxon>Cylindrobasidium</taxon>
    </lineage>
</organism>
<protein>
    <submittedName>
        <fullName evidence="1">Uncharacterized protein</fullName>
    </submittedName>
</protein>
<proteinExistence type="predicted"/>
<dbReference type="OrthoDB" id="2965231at2759"/>
<gene>
    <name evidence="1" type="ORF">CYLTODRAFT_455422</name>
</gene>
<accession>A0A0D7B881</accession>
<dbReference type="Proteomes" id="UP000054007">
    <property type="component" value="Unassembled WGS sequence"/>
</dbReference>
<evidence type="ECO:0000313" key="2">
    <source>
        <dbReference type="Proteomes" id="UP000054007"/>
    </source>
</evidence>
<evidence type="ECO:0000313" key="1">
    <source>
        <dbReference type="EMBL" id="KIY66384.1"/>
    </source>
</evidence>
<keyword evidence="2" id="KW-1185">Reference proteome</keyword>
<dbReference type="AlphaFoldDB" id="A0A0D7B881"/>